<reference evidence="1 2" key="1">
    <citation type="journal article" date="2011" name="J. Bacteriol.">
        <title>Complete genome sequences of the chemolithoautotrophic Oligotropha carboxidovorans strains OM4 and OM5.</title>
        <authorList>
            <person name="Volland S."/>
            <person name="Rachinger M."/>
            <person name="Strittmatter A."/>
            <person name="Daniel R."/>
            <person name="Gottschalk G."/>
            <person name="Meyer O."/>
        </authorList>
    </citation>
    <scope>NUCLEOTIDE SEQUENCE [LARGE SCALE GENOMIC DNA]</scope>
    <source>
        <strain evidence="2">ATCC 49405 / DSM 1227 / KCTC 32145 / OM5</strain>
    </source>
</reference>
<evidence type="ECO:0000313" key="1">
    <source>
        <dbReference type="EMBL" id="AEI07821.1"/>
    </source>
</evidence>
<dbReference type="RefSeq" id="WP_012561980.1">
    <property type="nucleotide sequence ID" value="NC_011386.1"/>
</dbReference>
<name>B6JDM0_AFIC5</name>
<dbReference type="EMBL" id="CP002826">
    <property type="protein sequence ID" value="AEI07821.1"/>
    <property type="molecule type" value="Genomic_DNA"/>
</dbReference>
<accession>B6JDM0</accession>
<dbReference type="OrthoDB" id="7364813at2"/>
<proteinExistence type="predicted"/>
<dbReference type="HOGENOM" id="CLU_2736091_0_0_5"/>
<evidence type="ECO:0000313" key="2">
    <source>
        <dbReference type="Proteomes" id="UP000007730"/>
    </source>
</evidence>
<dbReference type="KEGG" id="ocg:OCA5_c31370"/>
<protein>
    <submittedName>
        <fullName evidence="1">Uncharacterized protein</fullName>
    </submittedName>
</protein>
<dbReference type="AlphaFoldDB" id="B6JDM0"/>
<gene>
    <name evidence="1" type="ordered locus">OCA5_c31370</name>
</gene>
<keyword evidence="2" id="KW-1185">Reference proteome</keyword>
<sequence>MNAPLPPRCALGPPMPLPATSEAELHAMRRRAWREQGIVTLSVGAIDDPWLRQAIINEARRLYGDTSVRMR</sequence>
<dbReference type="KEGG" id="oca:OCAR_4813"/>
<dbReference type="STRING" id="504832.OCA5_c31370"/>
<organism evidence="1 2">
    <name type="scientific">Afipia carboxidovorans (strain ATCC 49405 / DSM 1227 / KCTC 32145 / OM5)</name>
    <name type="common">Oligotropha carboxidovorans</name>
    <dbReference type="NCBI Taxonomy" id="504832"/>
    <lineage>
        <taxon>Bacteria</taxon>
        <taxon>Pseudomonadati</taxon>
        <taxon>Pseudomonadota</taxon>
        <taxon>Alphaproteobacteria</taxon>
        <taxon>Hyphomicrobiales</taxon>
        <taxon>Nitrobacteraceae</taxon>
        <taxon>Afipia</taxon>
    </lineage>
</organism>
<dbReference type="Proteomes" id="UP000007730">
    <property type="component" value="Chromosome"/>
</dbReference>